<dbReference type="RefSeq" id="WP_090219441.1">
    <property type="nucleotide sequence ID" value="NZ_FMWG01000007.1"/>
</dbReference>
<dbReference type="InterPro" id="IPR051128">
    <property type="entry name" value="EgtD_Methyltrsf_superfamily"/>
</dbReference>
<proteinExistence type="predicted"/>
<evidence type="ECO:0000256" key="2">
    <source>
        <dbReference type="ARBA" id="ARBA00022679"/>
    </source>
</evidence>
<name>A0A1G5R1E2_9RHOB</name>
<dbReference type="Gene3D" id="3.40.50.150">
    <property type="entry name" value="Vaccinia Virus protein VP39"/>
    <property type="match status" value="1"/>
</dbReference>
<dbReference type="InterPro" id="IPR019257">
    <property type="entry name" value="MeTrfase_dom"/>
</dbReference>
<dbReference type="GO" id="GO:0032259">
    <property type="term" value="P:methylation"/>
    <property type="evidence" value="ECO:0007669"/>
    <property type="project" value="UniProtKB-KW"/>
</dbReference>
<dbReference type="EMBL" id="FMWG01000007">
    <property type="protein sequence ID" value="SCZ67925.1"/>
    <property type="molecule type" value="Genomic_DNA"/>
</dbReference>
<dbReference type="InterPro" id="IPR029063">
    <property type="entry name" value="SAM-dependent_MTases_sf"/>
</dbReference>
<dbReference type="GO" id="GO:0008168">
    <property type="term" value="F:methyltransferase activity"/>
    <property type="evidence" value="ECO:0007669"/>
    <property type="project" value="UniProtKB-KW"/>
</dbReference>
<dbReference type="OrthoDB" id="5289726at2"/>
<evidence type="ECO:0000256" key="1">
    <source>
        <dbReference type="ARBA" id="ARBA00022603"/>
    </source>
</evidence>
<sequence>MDGDFKLEQLTATAQTLLEETLLGLGQPQKTLSPKWLYDRRGSELFEQITELPEYYLTRTETAILRENAEHLCGIVPNGGVLAELGSGASAKTRLLLDQGHHFGAYAPIDISEDFLLDTAATLKARYPALAITPIVADFLSPVTFPAQIAELPKVGFFPGSTIGNLPPELGTELLKRAANWPRVTHFILGADLVKDRSALVAAYDDAQGVTAEFITNILRRLNRELDANFNLDHFRYQADWNERLQRIDMRVVSQIAQSVDLCGQSISFTAEEAIHVSASRKYTKDTLNALVESAGWSLDDLLTDPDEKCALAILKTKTG</sequence>
<keyword evidence="1 4" id="KW-0489">Methyltransferase</keyword>
<gene>
    <name evidence="4" type="ORF">SAMN04488118_107147</name>
</gene>
<dbReference type="InterPro" id="IPR017804">
    <property type="entry name" value="MeTrfase_EgtD-like"/>
</dbReference>
<keyword evidence="5" id="KW-1185">Reference proteome</keyword>
<accession>A0A1G5R1E2</accession>
<dbReference type="Pfam" id="PF10017">
    <property type="entry name" value="Methyltransf_33"/>
    <property type="match status" value="1"/>
</dbReference>
<dbReference type="PANTHER" id="PTHR43397">
    <property type="entry name" value="ERGOTHIONEINE BIOSYNTHESIS PROTEIN 1"/>
    <property type="match status" value="1"/>
</dbReference>
<evidence type="ECO:0000313" key="5">
    <source>
        <dbReference type="Proteomes" id="UP000198767"/>
    </source>
</evidence>
<dbReference type="PIRSF" id="PIRSF018005">
    <property type="entry name" value="UCP018005"/>
    <property type="match status" value="1"/>
</dbReference>
<dbReference type="AlphaFoldDB" id="A0A1G5R1E2"/>
<organism evidence="4 5">
    <name type="scientific">Epibacterium ulvae</name>
    <dbReference type="NCBI Taxonomy" id="1156985"/>
    <lineage>
        <taxon>Bacteria</taxon>
        <taxon>Pseudomonadati</taxon>
        <taxon>Pseudomonadota</taxon>
        <taxon>Alphaproteobacteria</taxon>
        <taxon>Rhodobacterales</taxon>
        <taxon>Roseobacteraceae</taxon>
        <taxon>Epibacterium</taxon>
    </lineage>
</organism>
<evidence type="ECO:0000259" key="3">
    <source>
        <dbReference type="Pfam" id="PF10017"/>
    </source>
</evidence>
<dbReference type="NCBIfam" id="TIGR03438">
    <property type="entry name" value="egtD_ergothio"/>
    <property type="match status" value="1"/>
</dbReference>
<evidence type="ECO:0000313" key="4">
    <source>
        <dbReference type="EMBL" id="SCZ67925.1"/>
    </source>
</evidence>
<dbReference type="STRING" id="1156985.SAMN04488118_107147"/>
<reference evidence="4 5" key="1">
    <citation type="submission" date="2016-10" db="EMBL/GenBank/DDBJ databases">
        <authorList>
            <person name="de Groot N.N."/>
        </authorList>
    </citation>
    <scope>NUCLEOTIDE SEQUENCE [LARGE SCALE GENOMIC DNA]</scope>
    <source>
        <strain evidence="4 5">U95</strain>
    </source>
</reference>
<dbReference type="InterPro" id="IPR035094">
    <property type="entry name" value="EgtD"/>
</dbReference>
<feature type="domain" description="Histidine-specific methyltransferase SAM-dependent" evidence="3">
    <location>
        <begin position="19"/>
        <end position="316"/>
    </location>
</feature>
<dbReference type="SUPFAM" id="SSF53335">
    <property type="entry name" value="S-adenosyl-L-methionine-dependent methyltransferases"/>
    <property type="match status" value="1"/>
</dbReference>
<protein>
    <submittedName>
        <fullName evidence="4">Dimethylhistidine N-methyltransferase</fullName>
    </submittedName>
</protein>
<keyword evidence="2 4" id="KW-0808">Transferase</keyword>
<dbReference type="Proteomes" id="UP000198767">
    <property type="component" value="Unassembled WGS sequence"/>
</dbReference>
<dbReference type="PANTHER" id="PTHR43397:SF1">
    <property type="entry name" value="ERGOTHIONEINE BIOSYNTHESIS PROTEIN 1"/>
    <property type="match status" value="1"/>
</dbReference>